<feature type="domain" description="Atrophied bacterial Ig" evidence="7">
    <location>
        <begin position="847"/>
        <end position="940"/>
    </location>
</feature>
<dbReference type="SUPFAM" id="SSF69318">
    <property type="entry name" value="Integrin alpha N-terminal domain"/>
    <property type="match status" value="2"/>
</dbReference>
<evidence type="ECO:0000256" key="3">
    <source>
        <dbReference type="ARBA" id="ARBA00022837"/>
    </source>
</evidence>
<dbReference type="Pfam" id="PF13517">
    <property type="entry name" value="FG-GAP_3"/>
    <property type="match status" value="2"/>
</dbReference>
<feature type="domain" description="Calx-beta" evidence="5">
    <location>
        <begin position="487"/>
        <end position="598"/>
    </location>
</feature>
<dbReference type="InterPro" id="IPR013378">
    <property type="entry name" value="InlB-like_B-rpt"/>
</dbReference>
<dbReference type="Proteomes" id="UP000199568">
    <property type="component" value="Unassembled WGS sequence"/>
</dbReference>
<evidence type="ECO:0000313" key="8">
    <source>
        <dbReference type="EMBL" id="SET34525.1"/>
    </source>
</evidence>
<accession>A0A1I0DPR0</accession>
<sequence length="1271" mass="136079">MNNLSSSLKDRQIIAIILLLTLGLSLCMPISVHATSSDMVFAAPSYYPSEKVLIMLTEDVNNNGNEDLVLGTGLPGKVLIMLGNEDGTFQNPDVYDFGQYAAITGLAMADFNGDGKVDIIISNQNGKWLRILYGEGDGTFNMPTFNYPVGTSPQKIEVVDLNNDGKLDVVISQYTTDNGVGILMGKEDEGDGRILGNFVEYLPGHRIYQTVTADFNGNGYLDIAAGSYTDGKIYVLFNDESGGFEVGSTIDTGLSSVSTIAAAHMNADAHIDLICSSSNVLKVLLGQGDGNFDVSHSTSGGRDLAIADFNGNNKLDIAMTAETNQIRVMAGNGDGTLQAAKVFYVQDSSQPTPIAYGDFDGDGAYDLAFGEDLRNRIGIMRNTRLDKISNVVLSSIEHLAGSAKSIQLTVTTNGIGDGTNIRADFLTSEGELISPSIEAVGSVINNEAILQLNIPDNLPYGNYLVRIDLDGGAEIYESPYQIYSYGTIAWEEDTIEVDEGSGELILRFSRSGGSKGNVGLGYTLNGTAVLLRDYEKAGFWGDGWILSSGDEKTIEAKFNILDNGIYTGDQTFTITLTITSGLADGLPATATVTIKEKDSANDATLKDLTIEGTTVNGFDSAIYSYDVQLPYGTMNAPSIAAIANHIDATLEITQAVGIPGTARVKVTAEDNTTELNYEVNFSVTEVESVSIETQPKLEYTEGEALDLSGLKVKLHWSNGTEEEVEFADFIAKGLTVDKIDGTTLATTDNGSTITIAHTSSGKTVETNNLTVHAIPTTYTVTFEDWDGYNLKTETVEEGNGATPPDNPSRPGYIFTGWDKVFNNITSHLTVTAQYIEDVPTITDQEKVSVDKAALNIGFAAGDSVNSVTQDISLTSVGAVYGSDITWSSDNEGIIKINATGNSGITTRPTLGSGDTDVTVTAFVYHNGASDTRDFNLIVLQLQPPTPPNVTISIGKTNVTTYGGSNGSITVTAYGGSGTYEYSKDNGLTWQDSNVFKGLGVGTYRVLARDYSDTSNESTVSTVNISSPNKPSGGSSGGGGSSSSLSINRTNPTQGTLDRDYTYSLRASGGSGAYSFEVTSGKLPEGLTISKDGVISGTPTKAGTYQYTITVTDRNGRISRHSFTQIIEEGEIEESKQETIEGESTPKKQIKLTIGKLETTIDEAAYYLDAFPFIDGESNRTLVPLRFISQTLGAEVKWLPETRQVLITEEDTEILLTIGSKEVLVNGEMILMDTEPRIIPPGRTFVPLRFVSEILGATVEYNHETREISITK</sequence>
<dbReference type="GO" id="GO:0016020">
    <property type="term" value="C:membrane"/>
    <property type="evidence" value="ECO:0007669"/>
    <property type="project" value="InterPro"/>
</dbReference>
<dbReference type="InterPro" id="IPR003644">
    <property type="entry name" value="Calx_beta"/>
</dbReference>
<evidence type="ECO:0000313" key="9">
    <source>
        <dbReference type="Proteomes" id="UP000199568"/>
    </source>
</evidence>
<dbReference type="InterPro" id="IPR046780">
    <property type="entry name" value="aBig_2"/>
</dbReference>
<dbReference type="InterPro" id="IPR038081">
    <property type="entry name" value="CalX-like_sf"/>
</dbReference>
<reference evidence="8 9" key="1">
    <citation type="submission" date="2016-10" db="EMBL/GenBank/DDBJ databases">
        <authorList>
            <person name="de Groot N.N."/>
        </authorList>
    </citation>
    <scope>NUCLEOTIDE SEQUENCE [LARGE SCALE GENOMIC DNA]</scope>
    <source>
        <strain evidence="8 9">DSM 18979</strain>
    </source>
</reference>
<dbReference type="Gene3D" id="2.60.40.3630">
    <property type="match status" value="1"/>
</dbReference>
<dbReference type="STRING" id="426128.SAMN05660297_02119"/>
<dbReference type="Gene3D" id="2.60.40.2030">
    <property type="match status" value="1"/>
</dbReference>
<gene>
    <name evidence="8" type="ORF">SAMN05660297_02119</name>
</gene>
<dbReference type="InterPro" id="IPR028994">
    <property type="entry name" value="Integrin_alpha_N"/>
</dbReference>
<keyword evidence="2" id="KW-0677">Repeat</keyword>
<dbReference type="Pfam" id="PF09479">
    <property type="entry name" value="Flg_new"/>
    <property type="match status" value="1"/>
</dbReference>
<dbReference type="Pfam" id="PF03160">
    <property type="entry name" value="Calx-beta"/>
    <property type="match status" value="1"/>
</dbReference>
<dbReference type="PANTHER" id="PTHR46580:SF4">
    <property type="entry name" value="ATP_GTP-BINDING PROTEIN"/>
    <property type="match status" value="1"/>
</dbReference>
<dbReference type="GO" id="GO:0007154">
    <property type="term" value="P:cell communication"/>
    <property type="evidence" value="ECO:0007669"/>
    <property type="project" value="InterPro"/>
</dbReference>
<dbReference type="EMBL" id="FOHU01000008">
    <property type="protein sequence ID" value="SET34525.1"/>
    <property type="molecule type" value="Genomic_DNA"/>
</dbReference>
<keyword evidence="1" id="KW-0732">Signal</keyword>
<dbReference type="Pfam" id="PF20578">
    <property type="entry name" value="aBig_2"/>
    <property type="match status" value="1"/>
</dbReference>
<keyword evidence="3" id="KW-0106">Calcium</keyword>
<name>A0A1I0DPR0_9FIRM</name>
<evidence type="ECO:0000256" key="1">
    <source>
        <dbReference type="ARBA" id="ARBA00022729"/>
    </source>
</evidence>
<dbReference type="InterPro" id="IPR013783">
    <property type="entry name" value="Ig-like_fold"/>
</dbReference>
<dbReference type="Gene3D" id="2.60.40.10">
    <property type="entry name" value="Immunoglobulins"/>
    <property type="match status" value="1"/>
</dbReference>
<dbReference type="PANTHER" id="PTHR46580">
    <property type="entry name" value="SENSOR KINASE-RELATED"/>
    <property type="match status" value="1"/>
</dbReference>
<dbReference type="InterPro" id="IPR036582">
    <property type="entry name" value="Mao_N_sf"/>
</dbReference>
<dbReference type="GO" id="GO:0005509">
    <property type="term" value="F:calcium ion binding"/>
    <property type="evidence" value="ECO:0007669"/>
    <property type="project" value="InterPro"/>
</dbReference>
<dbReference type="RefSeq" id="WP_090443456.1">
    <property type="nucleotide sequence ID" value="NZ_FOHU01000008.1"/>
</dbReference>
<dbReference type="SUPFAM" id="SSF49313">
    <property type="entry name" value="Cadherin-like"/>
    <property type="match status" value="1"/>
</dbReference>
<organism evidence="8 9">
    <name type="scientific">Natronincola peptidivorans</name>
    <dbReference type="NCBI Taxonomy" id="426128"/>
    <lineage>
        <taxon>Bacteria</taxon>
        <taxon>Bacillati</taxon>
        <taxon>Bacillota</taxon>
        <taxon>Clostridia</taxon>
        <taxon>Peptostreptococcales</taxon>
        <taxon>Natronincolaceae</taxon>
        <taxon>Natronincola</taxon>
    </lineage>
</organism>
<evidence type="ECO:0000259" key="5">
    <source>
        <dbReference type="Pfam" id="PF03160"/>
    </source>
</evidence>
<dbReference type="AlphaFoldDB" id="A0A1I0DPR0"/>
<dbReference type="InterPro" id="IPR012854">
    <property type="entry name" value="Cu_amine_oxidase-like_N"/>
</dbReference>
<dbReference type="InterPro" id="IPR013517">
    <property type="entry name" value="FG-GAP"/>
</dbReference>
<dbReference type="Pfam" id="PF05345">
    <property type="entry name" value="He_PIG"/>
    <property type="match status" value="1"/>
</dbReference>
<dbReference type="Gene3D" id="2.130.10.130">
    <property type="entry name" value="Integrin alpha, N-terminal"/>
    <property type="match status" value="2"/>
</dbReference>
<dbReference type="SUPFAM" id="SSF55383">
    <property type="entry name" value="Copper amine oxidase, domain N"/>
    <property type="match status" value="1"/>
</dbReference>
<evidence type="ECO:0000256" key="2">
    <source>
        <dbReference type="ARBA" id="ARBA00022737"/>
    </source>
</evidence>
<evidence type="ECO:0000259" key="7">
    <source>
        <dbReference type="Pfam" id="PF20578"/>
    </source>
</evidence>
<evidence type="ECO:0000259" key="6">
    <source>
        <dbReference type="Pfam" id="PF07833"/>
    </source>
</evidence>
<proteinExistence type="predicted"/>
<dbReference type="InterPro" id="IPR015919">
    <property type="entry name" value="Cadherin-like_sf"/>
</dbReference>
<protein>
    <submittedName>
        <fullName evidence="8">Repeat domain (List_Bact_rpt)</fullName>
    </submittedName>
</protein>
<dbReference type="Pfam" id="PF07833">
    <property type="entry name" value="Cu_amine_oxidN1"/>
    <property type="match status" value="1"/>
</dbReference>
<feature type="region of interest" description="Disordered" evidence="4">
    <location>
        <begin position="1012"/>
        <end position="1058"/>
    </location>
</feature>
<feature type="compositionally biased region" description="Polar residues" evidence="4">
    <location>
        <begin position="1012"/>
        <end position="1029"/>
    </location>
</feature>
<dbReference type="OrthoDB" id="9776008at2"/>
<feature type="domain" description="Copper amine oxidase-like N-terminal" evidence="6">
    <location>
        <begin position="1160"/>
        <end position="1269"/>
    </location>
</feature>
<keyword evidence="9" id="KW-1185">Reference proteome</keyword>
<feature type="compositionally biased region" description="Polar residues" evidence="4">
    <location>
        <begin position="1044"/>
        <end position="1055"/>
    </location>
</feature>
<dbReference type="Gene3D" id="3.30.457.10">
    <property type="entry name" value="Copper amine oxidase-like, N-terminal domain"/>
    <property type="match status" value="1"/>
</dbReference>
<dbReference type="SUPFAM" id="SSF141072">
    <property type="entry name" value="CalX-like"/>
    <property type="match status" value="1"/>
</dbReference>
<evidence type="ECO:0000256" key="4">
    <source>
        <dbReference type="SAM" id="MobiDB-lite"/>
    </source>
</evidence>